<dbReference type="InterPro" id="IPR036736">
    <property type="entry name" value="ACP-like_sf"/>
</dbReference>
<dbReference type="SUPFAM" id="SSF52777">
    <property type="entry name" value="CoA-dependent acyltransferases"/>
    <property type="match status" value="2"/>
</dbReference>
<name>A0A1M7IMD0_9FLAO</name>
<dbReference type="InterPro" id="IPR020845">
    <property type="entry name" value="AMP-binding_CS"/>
</dbReference>
<dbReference type="PANTHER" id="PTHR45527:SF1">
    <property type="entry name" value="FATTY ACID SYNTHASE"/>
    <property type="match status" value="1"/>
</dbReference>
<dbReference type="Gene3D" id="3.30.559.10">
    <property type="entry name" value="Chloramphenicol acetyltransferase-like domain"/>
    <property type="match status" value="1"/>
</dbReference>
<dbReference type="Pfam" id="PF00668">
    <property type="entry name" value="Condensation"/>
    <property type="match status" value="1"/>
</dbReference>
<dbReference type="PROSITE" id="PS00455">
    <property type="entry name" value="AMP_BINDING"/>
    <property type="match status" value="1"/>
</dbReference>
<evidence type="ECO:0000313" key="2">
    <source>
        <dbReference type="EMBL" id="SHM41984.1"/>
    </source>
</evidence>
<dbReference type="InterPro" id="IPR009081">
    <property type="entry name" value="PP-bd_ACP"/>
</dbReference>
<dbReference type="InterPro" id="IPR029058">
    <property type="entry name" value="AB_hydrolase_fold"/>
</dbReference>
<dbReference type="PROSITE" id="PS50075">
    <property type="entry name" value="CARRIER"/>
    <property type="match status" value="1"/>
</dbReference>
<dbReference type="InterPro" id="IPR001242">
    <property type="entry name" value="Condensation_dom"/>
</dbReference>
<dbReference type="InterPro" id="IPR023213">
    <property type="entry name" value="CAT-like_dom_sf"/>
</dbReference>
<dbReference type="Gene3D" id="3.40.50.980">
    <property type="match status" value="2"/>
</dbReference>
<evidence type="ECO:0000259" key="1">
    <source>
        <dbReference type="PROSITE" id="PS50075"/>
    </source>
</evidence>
<dbReference type="FunFam" id="3.40.50.12780:FF:000012">
    <property type="entry name" value="Non-ribosomal peptide synthetase"/>
    <property type="match status" value="1"/>
</dbReference>
<dbReference type="STRING" id="29534.SAMN05444366_3215"/>
<feature type="domain" description="Carrier" evidence="1">
    <location>
        <begin position="987"/>
        <end position="1062"/>
    </location>
</feature>
<dbReference type="Gene3D" id="2.30.38.10">
    <property type="entry name" value="Luciferase, Domain 3"/>
    <property type="match status" value="1"/>
</dbReference>
<dbReference type="Gene3D" id="3.30.559.30">
    <property type="entry name" value="Nonribosomal peptide synthetase, condensation domain"/>
    <property type="match status" value="1"/>
</dbReference>
<proteinExistence type="predicted"/>
<reference evidence="3" key="1">
    <citation type="submission" date="2016-11" db="EMBL/GenBank/DDBJ databases">
        <authorList>
            <person name="Varghese N."/>
            <person name="Submissions S."/>
        </authorList>
    </citation>
    <scope>NUCLEOTIDE SEQUENCE [LARGE SCALE GENOMIC DNA]</scope>
    <source>
        <strain evidence="3">DSM 1811</strain>
    </source>
</reference>
<evidence type="ECO:0000313" key="3">
    <source>
        <dbReference type="Proteomes" id="UP000184121"/>
    </source>
</evidence>
<dbReference type="Gene3D" id="1.10.1200.10">
    <property type="entry name" value="ACP-like"/>
    <property type="match status" value="1"/>
</dbReference>
<gene>
    <name evidence="2" type="ORF">SAMN05444366_3215</name>
</gene>
<accession>A0A1M7IMD0</accession>
<dbReference type="Pfam" id="PF00501">
    <property type="entry name" value="AMP-binding"/>
    <property type="match status" value="1"/>
</dbReference>
<dbReference type="NCBIfam" id="TIGR01733">
    <property type="entry name" value="AA-adenyl-dom"/>
    <property type="match status" value="1"/>
</dbReference>
<dbReference type="Pfam" id="PF00550">
    <property type="entry name" value="PP-binding"/>
    <property type="match status" value="1"/>
</dbReference>
<dbReference type="SUPFAM" id="SSF53474">
    <property type="entry name" value="alpha/beta-Hydrolases"/>
    <property type="match status" value="1"/>
</dbReference>
<protein>
    <submittedName>
        <fullName evidence="2">Amino acid adenylation domain-containing protein</fullName>
    </submittedName>
</protein>
<dbReference type="InterPro" id="IPR045851">
    <property type="entry name" value="AMP-bd_C_sf"/>
</dbReference>
<dbReference type="OrthoDB" id="9778690at2"/>
<dbReference type="InterPro" id="IPR001031">
    <property type="entry name" value="Thioesterase"/>
</dbReference>
<dbReference type="PANTHER" id="PTHR45527">
    <property type="entry name" value="NONRIBOSOMAL PEPTIDE SYNTHETASE"/>
    <property type="match status" value="1"/>
</dbReference>
<dbReference type="SUPFAM" id="SSF47336">
    <property type="entry name" value="ACP-like"/>
    <property type="match status" value="1"/>
</dbReference>
<dbReference type="Gene3D" id="3.40.50.1820">
    <property type="entry name" value="alpha/beta hydrolase"/>
    <property type="match status" value="1"/>
</dbReference>
<dbReference type="FunFam" id="3.40.50.980:FF:000001">
    <property type="entry name" value="Non-ribosomal peptide synthetase"/>
    <property type="match status" value="1"/>
</dbReference>
<dbReference type="Proteomes" id="UP000184121">
    <property type="component" value="Unassembled WGS sequence"/>
</dbReference>
<dbReference type="RefSeq" id="WP_086065368.1">
    <property type="nucleotide sequence ID" value="NZ_FRBY01000004.1"/>
</dbReference>
<organism evidence="2 3">
    <name type="scientific">Flavobacterium saccharophilum</name>
    <dbReference type="NCBI Taxonomy" id="29534"/>
    <lineage>
        <taxon>Bacteria</taxon>
        <taxon>Pseudomonadati</taxon>
        <taxon>Bacteroidota</taxon>
        <taxon>Flavobacteriia</taxon>
        <taxon>Flavobacteriales</taxon>
        <taxon>Flavobacteriaceae</taxon>
        <taxon>Flavobacterium</taxon>
    </lineage>
</organism>
<dbReference type="GO" id="GO:0044550">
    <property type="term" value="P:secondary metabolite biosynthetic process"/>
    <property type="evidence" value="ECO:0007669"/>
    <property type="project" value="TreeGrafter"/>
</dbReference>
<dbReference type="CDD" id="cd19531">
    <property type="entry name" value="LCL_NRPS-like"/>
    <property type="match status" value="1"/>
</dbReference>
<dbReference type="InterPro" id="IPR010071">
    <property type="entry name" value="AA_adenyl_dom"/>
</dbReference>
<sequence length="1339" mass="151477">MIVMKNKPQPQPQIKNENEIQFNPFLPEIERVIYSTNSQQEIWSDCIFGSDEANKAYNLSFSIKFKGNLVIDTFEEALKTLVQRHEGLRATFSPDGHFMCIYTGGDVKISYTNFSNLEANEKENSIKSIVKEEVNTLFDLVNGPLLRVSVINVEDFEYLVTLTIHHIIGDGLSIDIMLEELGTIYSAYIENKVPKLPAPERFSDFAEKINSFMESTEYQNLEDFWLNIYKESVPIMELPLDYERPSLRTYNSDRLDFPVDDKIITSLKNIGINAGCSLVTTILAAFEVFLCKLTGQHDLVVGFPSSGNTLYDMRQLIGDCVNLLPLRSKINPDISFLDYLKQRNSQLFDAYEHQQVSFGHLLKSLAIPRDPSRIPLVPVILTVDLNRTIENEFSFTGLTHDLNMNPREYGTFEIQLHIFKSKNGPIFQWSYNTTLFKPEKINQMMLSFEDIMHKLISGSDNPLSDLLGGNYLADYDILNSTEMPYPNVTLTELLRKQAEITPKNIALEFHDSKTTYAGLHEKVNQLAHYLKAQGIQSGDFIAVSFSRSPELLYTLLAILQCGAAYIPLDPEYPKERLDFMLNDSDAKMLITSKTLFASLPSWSHTIFIEDAIDLLNQYSALPLAFTVSSDNVAYILYTSGSTGNPKGVPITHKNLVNFLLSMALEPGINENDRILSITTISFDIAGLELYLPLIKGATLIIADHETARDGRLLLELIKKGNINFLQATPTTWSMLLDSGWTEPLPLKALCGGEAMPEDLAKELVSKCHTLWNVYGPTETTIFSSIKQINTDDKVITIGKPIANTQFYIIDEQGQLAAPGKIGEIVIGGDGVAKGYWKRPELTSEKFIKNRFSAGKNDIIYRTGDLGKILPNNEIECLGRIDQQVKIRGHRIEPGEVEQALLLLDGIKYAVVLADENFLVAHIVPHSNIESNENLIPIWREALASKLPSQLIPHNFNLIEKMPTTLNGKIDRKALSNYKVVKKVKYTAPRTEEESIVAAIWKESLNIQNIDIFSDFFEMGGHSIKGVKVMIEIERHTGKRIPLSALFKYSTVEKFAKLLNTGTEIYAECLVPIKPDGNKVPLFIVHGAGLNVLNFINLSKHFDEDQPIYGIQGTKPKGFDGWYESIEAMATHYINAIIKVNPKGPYALAGFSFGGIVAFEMTRQLKEQGKTVTLTALLDSYADSSYYYGSYRRKQLVRYFDITHRRLDFLKEMLLSWKGFKMRFNGKKDYILKRHFGKNDTMTEQEALALKQFIEADNLVKKIVDRYHLKPQNFEVDLFRAKDDINYKLDPTHLGWKKAALEGVTIHNIPGNHLDIVSPPNDRVLARLIQDVLDKKHEDI</sequence>
<dbReference type="GO" id="GO:0005737">
    <property type="term" value="C:cytoplasm"/>
    <property type="evidence" value="ECO:0007669"/>
    <property type="project" value="TreeGrafter"/>
</dbReference>
<dbReference type="GO" id="GO:0003824">
    <property type="term" value="F:catalytic activity"/>
    <property type="evidence" value="ECO:0007669"/>
    <property type="project" value="InterPro"/>
</dbReference>
<keyword evidence="3" id="KW-1185">Reference proteome</keyword>
<dbReference type="GO" id="GO:0031177">
    <property type="term" value="F:phosphopantetheine binding"/>
    <property type="evidence" value="ECO:0007669"/>
    <property type="project" value="TreeGrafter"/>
</dbReference>
<dbReference type="SUPFAM" id="SSF56801">
    <property type="entry name" value="Acetyl-CoA synthetase-like"/>
    <property type="match status" value="1"/>
</dbReference>
<dbReference type="EMBL" id="FRBY01000004">
    <property type="protein sequence ID" value="SHM41984.1"/>
    <property type="molecule type" value="Genomic_DNA"/>
</dbReference>
<dbReference type="Pfam" id="PF00975">
    <property type="entry name" value="Thioesterase"/>
    <property type="match status" value="1"/>
</dbReference>
<dbReference type="GO" id="GO:0043041">
    <property type="term" value="P:amino acid activation for nonribosomal peptide biosynthetic process"/>
    <property type="evidence" value="ECO:0007669"/>
    <property type="project" value="TreeGrafter"/>
</dbReference>
<dbReference type="InterPro" id="IPR000873">
    <property type="entry name" value="AMP-dep_synth/lig_dom"/>
</dbReference>
<dbReference type="Gene3D" id="3.30.300.30">
    <property type="match status" value="1"/>
</dbReference>